<evidence type="ECO:0000313" key="2">
    <source>
        <dbReference type="Proteomes" id="UP000324479"/>
    </source>
</evidence>
<name>A0A5M6CZU9_9BACT</name>
<gene>
    <name evidence="1" type="ORF">FYK55_23595</name>
</gene>
<keyword evidence="2" id="KW-1185">Reference proteome</keyword>
<dbReference type="EMBL" id="VWOX01000018">
    <property type="protein sequence ID" value="KAA5539562.1"/>
    <property type="molecule type" value="Genomic_DNA"/>
</dbReference>
<sequence>MFTSKRRTLAVALICLVVAGFASLIAFNSSGRKGTGASPANQLVGTWATEDGKHFQFRSDGTARSRNAGKKNSPIRYFEWESDGQTVKFIYLSQGTVKRFFGKLTSVPEYEFQIRDLDQSGLTLVDSPDSIERLTAVKDTLLDAAP</sequence>
<accession>A0A5M6CZU9</accession>
<dbReference type="Proteomes" id="UP000324479">
    <property type="component" value="Unassembled WGS sequence"/>
</dbReference>
<organism evidence="1 2">
    <name type="scientific">Roseiconus nitratireducens</name>
    <dbReference type="NCBI Taxonomy" id="2605748"/>
    <lineage>
        <taxon>Bacteria</taxon>
        <taxon>Pseudomonadati</taxon>
        <taxon>Planctomycetota</taxon>
        <taxon>Planctomycetia</taxon>
        <taxon>Pirellulales</taxon>
        <taxon>Pirellulaceae</taxon>
        <taxon>Roseiconus</taxon>
    </lineage>
</organism>
<proteinExistence type="predicted"/>
<evidence type="ECO:0000313" key="1">
    <source>
        <dbReference type="EMBL" id="KAA5539562.1"/>
    </source>
</evidence>
<reference evidence="1 2" key="1">
    <citation type="submission" date="2019-08" db="EMBL/GenBank/DDBJ databases">
        <authorList>
            <person name="Dhanesh K."/>
            <person name="Kumar G."/>
            <person name="Sasikala C."/>
            <person name="Venkata Ramana C."/>
        </authorList>
    </citation>
    <scope>NUCLEOTIDE SEQUENCE [LARGE SCALE GENOMIC DNA]</scope>
    <source>
        <strain evidence="1 2">JC645</strain>
    </source>
</reference>
<evidence type="ECO:0008006" key="3">
    <source>
        <dbReference type="Google" id="ProtNLM"/>
    </source>
</evidence>
<protein>
    <recommendedName>
        <fullName evidence="3">Lipocalin-like domain-containing protein</fullName>
    </recommendedName>
</protein>
<comment type="caution">
    <text evidence="1">The sequence shown here is derived from an EMBL/GenBank/DDBJ whole genome shotgun (WGS) entry which is preliminary data.</text>
</comment>
<dbReference type="AlphaFoldDB" id="A0A5M6CZU9"/>
<dbReference type="RefSeq" id="WP_150079101.1">
    <property type="nucleotide sequence ID" value="NZ_VWOX01000018.1"/>
</dbReference>